<dbReference type="GO" id="GO:0003677">
    <property type="term" value="F:DNA binding"/>
    <property type="evidence" value="ECO:0007669"/>
    <property type="project" value="UniProtKB-KW"/>
</dbReference>
<comment type="caution">
    <text evidence="5">The sequence shown here is derived from an EMBL/GenBank/DDBJ whole genome shotgun (WGS) entry which is preliminary data.</text>
</comment>
<dbReference type="NCBIfam" id="NF033788">
    <property type="entry name" value="HTH_metalloreg"/>
    <property type="match status" value="1"/>
</dbReference>
<keyword evidence="1" id="KW-0805">Transcription regulation</keyword>
<dbReference type="InterPro" id="IPR036390">
    <property type="entry name" value="WH_DNA-bd_sf"/>
</dbReference>
<dbReference type="Gene3D" id="1.10.10.10">
    <property type="entry name" value="Winged helix-like DNA-binding domain superfamily/Winged helix DNA-binding domain"/>
    <property type="match status" value="1"/>
</dbReference>
<organism evidence="5 6">
    <name type="scientific">Parasphingopyxis marina</name>
    <dbReference type="NCBI Taxonomy" id="2761622"/>
    <lineage>
        <taxon>Bacteria</taxon>
        <taxon>Pseudomonadati</taxon>
        <taxon>Pseudomonadota</taxon>
        <taxon>Alphaproteobacteria</taxon>
        <taxon>Sphingomonadales</taxon>
        <taxon>Sphingomonadaceae</taxon>
        <taxon>Parasphingopyxis</taxon>
    </lineage>
</organism>
<dbReference type="InterPro" id="IPR001845">
    <property type="entry name" value="HTH_ArsR_DNA-bd_dom"/>
</dbReference>
<protein>
    <submittedName>
        <fullName evidence="5">Helix-turn-helix transcriptional regulator</fullName>
    </submittedName>
</protein>
<sequence length="117" mass="12925">MTITDTLSFAAMAENASKAASLLKALSNEHRLLVLCHLVAESELTAGELVVRSGLSQSALSQHLGRLREEGLIDFRRDAQRLHYRIADPNAERVLGLLHDIYCPDLESEGEQEKVIS</sequence>
<gene>
    <name evidence="5" type="ORF">H6P80_05605</name>
</gene>
<evidence type="ECO:0000256" key="1">
    <source>
        <dbReference type="ARBA" id="ARBA00023015"/>
    </source>
</evidence>
<keyword evidence="2" id="KW-0238">DNA-binding</keyword>
<evidence type="ECO:0000313" key="5">
    <source>
        <dbReference type="EMBL" id="MBC2777095.1"/>
    </source>
</evidence>
<proteinExistence type="predicted"/>
<dbReference type="EMBL" id="JACJVJ010000001">
    <property type="protein sequence ID" value="MBC2777095.1"/>
    <property type="molecule type" value="Genomic_DNA"/>
</dbReference>
<dbReference type="Proteomes" id="UP000564378">
    <property type="component" value="Unassembled WGS sequence"/>
</dbReference>
<keyword evidence="6" id="KW-1185">Reference proteome</keyword>
<dbReference type="AlphaFoldDB" id="A0A842HW14"/>
<dbReference type="GO" id="GO:0003700">
    <property type="term" value="F:DNA-binding transcription factor activity"/>
    <property type="evidence" value="ECO:0007669"/>
    <property type="project" value="InterPro"/>
</dbReference>
<dbReference type="PRINTS" id="PR00778">
    <property type="entry name" value="HTHARSR"/>
</dbReference>
<evidence type="ECO:0000256" key="2">
    <source>
        <dbReference type="ARBA" id="ARBA00023125"/>
    </source>
</evidence>
<dbReference type="InterPro" id="IPR051081">
    <property type="entry name" value="HTH_MetalResp_TranReg"/>
</dbReference>
<accession>A0A842HW14</accession>
<dbReference type="CDD" id="cd00090">
    <property type="entry name" value="HTH_ARSR"/>
    <property type="match status" value="1"/>
</dbReference>
<evidence type="ECO:0000313" key="6">
    <source>
        <dbReference type="Proteomes" id="UP000564378"/>
    </source>
</evidence>
<dbReference type="PANTHER" id="PTHR33154">
    <property type="entry name" value="TRANSCRIPTIONAL REGULATOR, ARSR FAMILY"/>
    <property type="match status" value="1"/>
</dbReference>
<dbReference type="SUPFAM" id="SSF46785">
    <property type="entry name" value="Winged helix' DNA-binding domain"/>
    <property type="match status" value="1"/>
</dbReference>
<dbReference type="InterPro" id="IPR036388">
    <property type="entry name" value="WH-like_DNA-bd_sf"/>
</dbReference>
<dbReference type="SMART" id="SM00418">
    <property type="entry name" value="HTH_ARSR"/>
    <property type="match status" value="1"/>
</dbReference>
<name>A0A842HW14_9SPHN</name>
<dbReference type="PANTHER" id="PTHR33154:SF28">
    <property type="entry name" value="HTH-TYPE TRANSCRIPTIONAL REGULATOR YGAV-RELATED"/>
    <property type="match status" value="1"/>
</dbReference>
<evidence type="ECO:0000256" key="3">
    <source>
        <dbReference type="ARBA" id="ARBA00023163"/>
    </source>
</evidence>
<dbReference type="Pfam" id="PF01022">
    <property type="entry name" value="HTH_5"/>
    <property type="match status" value="1"/>
</dbReference>
<dbReference type="InterPro" id="IPR011991">
    <property type="entry name" value="ArsR-like_HTH"/>
</dbReference>
<dbReference type="PROSITE" id="PS50987">
    <property type="entry name" value="HTH_ARSR_2"/>
    <property type="match status" value="1"/>
</dbReference>
<dbReference type="RefSeq" id="WP_185800325.1">
    <property type="nucleotide sequence ID" value="NZ_JACJVJ010000001.1"/>
</dbReference>
<feature type="domain" description="HTH arsR-type" evidence="4">
    <location>
        <begin position="11"/>
        <end position="109"/>
    </location>
</feature>
<keyword evidence="3" id="KW-0804">Transcription</keyword>
<evidence type="ECO:0000259" key="4">
    <source>
        <dbReference type="PROSITE" id="PS50987"/>
    </source>
</evidence>
<reference evidence="5 6" key="1">
    <citation type="submission" date="2020-08" db="EMBL/GenBank/DDBJ databases">
        <title>Draft genome sequence of Parasphingopyxis sp. GrpM-11.</title>
        <authorList>
            <person name="Oh J."/>
            <person name="Roh D.-H."/>
        </authorList>
    </citation>
    <scope>NUCLEOTIDE SEQUENCE [LARGE SCALE GENOMIC DNA]</scope>
    <source>
        <strain evidence="5 6">GrpM-11</strain>
    </source>
</reference>